<dbReference type="AlphaFoldDB" id="A0A9E7EZH2"/>
<dbReference type="OrthoDB" id="6036at2759"/>
<dbReference type="InterPro" id="IPR037930">
    <property type="entry name" value="Tom40"/>
</dbReference>
<organism evidence="11 12">
    <name type="scientific">Musa troglodytarum</name>
    <name type="common">fe'i banana</name>
    <dbReference type="NCBI Taxonomy" id="320322"/>
    <lineage>
        <taxon>Eukaryota</taxon>
        <taxon>Viridiplantae</taxon>
        <taxon>Streptophyta</taxon>
        <taxon>Embryophyta</taxon>
        <taxon>Tracheophyta</taxon>
        <taxon>Spermatophyta</taxon>
        <taxon>Magnoliopsida</taxon>
        <taxon>Liliopsida</taxon>
        <taxon>Zingiberales</taxon>
        <taxon>Musaceae</taxon>
        <taxon>Musa</taxon>
    </lineage>
</organism>
<accession>A0A9E7EZH2</accession>
<keyword evidence="5" id="KW-0812">Transmembrane</keyword>
<proteinExistence type="inferred from homology"/>
<reference evidence="11" key="1">
    <citation type="submission" date="2022-05" db="EMBL/GenBank/DDBJ databases">
        <title>The Musa troglodytarum L. genome provides insights into the mechanism of non-climacteric behaviour and enrichment of carotenoids.</title>
        <authorList>
            <person name="Wang J."/>
        </authorList>
    </citation>
    <scope>NUCLEOTIDE SEQUENCE</scope>
    <source>
        <tissue evidence="11">Leaf</tissue>
    </source>
</reference>
<dbReference type="EMBL" id="CP097504">
    <property type="protein sequence ID" value="URD85655.1"/>
    <property type="molecule type" value="Genomic_DNA"/>
</dbReference>
<feature type="region of interest" description="Disordered" evidence="10">
    <location>
        <begin position="1"/>
        <end position="36"/>
    </location>
</feature>
<dbReference type="GO" id="GO:0030150">
    <property type="term" value="P:protein import into mitochondrial matrix"/>
    <property type="evidence" value="ECO:0007669"/>
    <property type="project" value="InterPro"/>
</dbReference>
<dbReference type="Gene3D" id="2.40.160.10">
    <property type="entry name" value="Porin"/>
    <property type="match status" value="1"/>
</dbReference>
<comment type="similarity">
    <text evidence="2">Belongs to the Tom40 family.</text>
</comment>
<evidence type="ECO:0000256" key="3">
    <source>
        <dbReference type="ARBA" id="ARBA00022448"/>
    </source>
</evidence>
<feature type="compositionally biased region" description="Basic residues" evidence="10">
    <location>
        <begin position="22"/>
        <end position="36"/>
    </location>
</feature>
<dbReference type="Pfam" id="PF01459">
    <property type="entry name" value="Porin_3"/>
    <property type="match status" value="1"/>
</dbReference>
<sequence>MFSLETRGAHGKRKPPLNLSRCRSHAKPLPPSRRRAHTLTQRQFDFSPLGSSASHAAAPPPLAPPAVGLAVALPLKQDERTEAQKVDWLNLPCPVPFEEIQREAVMSLKPELFEGLRFDFTKGINQKFSLSHSIFMGSMEMEVPSQSSDTIKVPTAHYEFGTNFLDPKLTNEPHFSQGMFSFDYKGKDYRTQFQIGNNAFYGANYIQVATGQVASTGIVALSYVQEVSEKVSLASDFMYNHLTQDATSSFGYDYILRQCRLRGKQDSNGVIAAFLEERLNMGVNFILSAEVDHRKKDYIFGFGMTVGE</sequence>
<dbReference type="GO" id="GO:0005741">
    <property type="term" value="C:mitochondrial outer membrane"/>
    <property type="evidence" value="ECO:0007669"/>
    <property type="project" value="UniProtKB-SubCell"/>
</dbReference>
<keyword evidence="9" id="KW-0472">Membrane</keyword>
<evidence type="ECO:0000256" key="9">
    <source>
        <dbReference type="ARBA" id="ARBA00023136"/>
    </source>
</evidence>
<keyword evidence="4" id="KW-1134">Transmembrane beta strand</keyword>
<protein>
    <submittedName>
        <fullName evidence="11">Mitochondrial import receptor subunit TOM40</fullName>
    </submittedName>
</protein>
<evidence type="ECO:0000256" key="7">
    <source>
        <dbReference type="ARBA" id="ARBA00022927"/>
    </source>
</evidence>
<evidence type="ECO:0000256" key="6">
    <source>
        <dbReference type="ARBA" id="ARBA00022787"/>
    </source>
</evidence>
<keyword evidence="7" id="KW-0653">Protein transport</keyword>
<dbReference type="InterPro" id="IPR027246">
    <property type="entry name" value="Porin_Euk/Tom40"/>
</dbReference>
<evidence type="ECO:0000256" key="2">
    <source>
        <dbReference type="ARBA" id="ARBA00010510"/>
    </source>
</evidence>
<evidence type="ECO:0000313" key="11">
    <source>
        <dbReference type="EMBL" id="URD85655.1"/>
    </source>
</evidence>
<name>A0A9E7EZH2_9LILI</name>
<keyword evidence="11" id="KW-0675">Receptor</keyword>
<keyword evidence="3" id="KW-0813">Transport</keyword>
<evidence type="ECO:0000256" key="1">
    <source>
        <dbReference type="ARBA" id="ARBA00004374"/>
    </source>
</evidence>
<dbReference type="CDD" id="cd07305">
    <property type="entry name" value="Porin3_Tom40"/>
    <property type="match status" value="1"/>
</dbReference>
<dbReference type="Proteomes" id="UP001055439">
    <property type="component" value="Chromosome 2"/>
</dbReference>
<keyword evidence="12" id="KW-1185">Reference proteome</keyword>
<keyword evidence="6" id="KW-1000">Mitochondrion outer membrane</keyword>
<evidence type="ECO:0000256" key="8">
    <source>
        <dbReference type="ARBA" id="ARBA00023128"/>
    </source>
</evidence>
<evidence type="ECO:0000256" key="4">
    <source>
        <dbReference type="ARBA" id="ARBA00022452"/>
    </source>
</evidence>
<evidence type="ECO:0000256" key="5">
    <source>
        <dbReference type="ARBA" id="ARBA00022692"/>
    </source>
</evidence>
<dbReference type="InterPro" id="IPR023614">
    <property type="entry name" value="Porin_dom_sf"/>
</dbReference>
<keyword evidence="8" id="KW-0496">Mitochondrion</keyword>
<gene>
    <name evidence="11" type="ORF">MUK42_27541</name>
</gene>
<dbReference type="GO" id="GO:0008320">
    <property type="term" value="F:protein transmembrane transporter activity"/>
    <property type="evidence" value="ECO:0007669"/>
    <property type="project" value="InterPro"/>
</dbReference>
<evidence type="ECO:0000256" key="10">
    <source>
        <dbReference type="SAM" id="MobiDB-lite"/>
    </source>
</evidence>
<evidence type="ECO:0000313" key="12">
    <source>
        <dbReference type="Proteomes" id="UP001055439"/>
    </source>
</evidence>
<dbReference type="PANTHER" id="PTHR10802">
    <property type="entry name" value="MITOCHONDRIAL IMPORT RECEPTOR SUBUNIT TOM40"/>
    <property type="match status" value="1"/>
</dbReference>
<comment type="subcellular location">
    <subcellularLocation>
        <location evidence="1">Mitochondrion outer membrane</location>
        <topology evidence="1">Multi-pass membrane protein</topology>
    </subcellularLocation>
</comment>